<dbReference type="Proteomes" id="UP000271783">
    <property type="component" value="Unassembled WGS sequence"/>
</dbReference>
<evidence type="ECO:0000313" key="11">
    <source>
        <dbReference type="Proteomes" id="UP000271783"/>
    </source>
</evidence>
<keyword evidence="6 9" id="KW-0472">Membrane</keyword>
<dbReference type="AlphaFoldDB" id="A0A3N5AZ06"/>
<feature type="compositionally biased region" description="Acidic residues" evidence="8">
    <location>
        <begin position="305"/>
        <end position="314"/>
    </location>
</feature>
<comment type="subcellular location">
    <subcellularLocation>
        <location evidence="1">Cell envelope</location>
    </subcellularLocation>
    <subcellularLocation>
        <location evidence="2">Cell outer membrane</location>
    </subcellularLocation>
    <subcellularLocation>
        <location evidence="3">Secreted</location>
    </subcellularLocation>
</comment>
<feature type="compositionally biased region" description="Low complexity" evidence="8">
    <location>
        <begin position="375"/>
        <end position="389"/>
    </location>
</feature>
<proteinExistence type="predicted"/>
<dbReference type="GO" id="GO:0005576">
    <property type="term" value="C:extracellular region"/>
    <property type="evidence" value="ECO:0007669"/>
    <property type="project" value="UniProtKB-SubCell"/>
</dbReference>
<keyword evidence="9" id="KW-1133">Transmembrane helix</keyword>
<feature type="region of interest" description="Disordered" evidence="8">
    <location>
        <begin position="372"/>
        <end position="410"/>
    </location>
</feature>
<keyword evidence="5" id="KW-0732">Signal</keyword>
<name>A0A3N5AZ06_9EURY</name>
<dbReference type="EMBL" id="RKRG01000005">
    <property type="protein sequence ID" value="RPF50199.1"/>
    <property type="molecule type" value="Genomic_DNA"/>
</dbReference>
<dbReference type="RefSeq" id="WP_170151660.1">
    <property type="nucleotide sequence ID" value="NZ_RKRG01000005.1"/>
</dbReference>
<keyword evidence="11" id="KW-1185">Reference proteome</keyword>
<keyword evidence="9" id="KW-0812">Transmembrane</keyword>
<accession>A0A3N5AZ06</accession>
<organism evidence="10 11">
    <name type="scientific">Methanobrevibacter gottschalkii DSM 11977</name>
    <dbReference type="NCBI Taxonomy" id="1122229"/>
    <lineage>
        <taxon>Archaea</taxon>
        <taxon>Methanobacteriati</taxon>
        <taxon>Methanobacteriota</taxon>
        <taxon>Methanomada group</taxon>
        <taxon>Methanobacteria</taxon>
        <taxon>Methanobacteriales</taxon>
        <taxon>Methanobacteriaceae</taxon>
        <taxon>Methanobrevibacter</taxon>
    </lineage>
</organism>
<evidence type="ECO:0000313" key="10">
    <source>
        <dbReference type="EMBL" id="RPF50199.1"/>
    </source>
</evidence>
<keyword evidence="4" id="KW-0964">Secreted</keyword>
<evidence type="ECO:0000256" key="2">
    <source>
        <dbReference type="ARBA" id="ARBA00004442"/>
    </source>
</evidence>
<dbReference type="PANTHER" id="PTHR11319:SF35">
    <property type="entry name" value="OUTER MEMBRANE PROTEIN PMPC-RELATED"/>
    <property type="match status" value="1"/>
</dbReference>
<dbReference type="SUPFAM" id="SSF51126">
    <property type="entry name" value="Pectin lyase-like"/>
    <property type="match status" value="1"/>
</dbReference>
<dbReference type="InterPro" id="IPR012334">
    <property type="entry name" value="Pectin_lyas_fold"/>
</dbReference>
<gene>
    <name evidence="10" type="ORF">EDC42_1843</name>
</gene>
<evidence type="ECO:0000256" key="6">
    <source>
        <dbReference type="ARBA" id="ARBA00023136"/>
    </source>
</evidence>
<reference evidence="10 11" key="1">
    <citation type="submission" date="2018-11" db="EMBL/GenBank/DDBJ databases">
        <title>Genomic Encyclopedia of Type Strains, Phase IV (KMG-IV): sequencing the most valuable type-strain genomes for metagenomic binning, comparative biology and taxonomic classification.</title>
        <authorList>
            <person name="Goeker M."/>
        </authorList>
    </citation>
    <scope>NUCLEOTIDE SEQUENCE [LARGE SCALE GENOMIC DNA]</scope>
    <source>
        <strain evidence="10 11">DSM 11977</strain>
    </source>
</reference>
<evidence type="ECO:0000256" key="5">
    <source>
        <dbReference type="ARBA" id="ARBA00022729"/>
    </source>
</evidence>
<feature type="compositionally biased region" description="Polar residues" evidence="8">
    <location>
        <begin position="398"/>
        <end position="410"/>
    </location>
</feature>
<comment type="caution">
    <text evidence="10">The sequence shown here is derived from an EMBL/GenBank/DDBJ whole genome shotgun (WGS) entry which is preliminary data.</text>
</comment>
<dbReference type="Gene3D" id="2.160.20.10">
    <property type="entry name" value="Single-stranded right-handed beta-helix, Pectin lyase-like"/>
    <property type="match status" value="1"/>
</dbReference>
<dbReference type="InterPro" id="IPR003368">
    <property type="entry name" value="POMP_repeat"/>
</dbReference>
<evidence type="ECO:0000256" key="4">
    <source>
        <dbReference type="ARBA" id="ARBA00022525"/>
    </source>
</evidence>
<evidence type="ECO:0000256" key="1">
    <source>
        <dbReference type="ARBA" id="ARBA00004196"/>
    </source>
</evidence>
<protein>
    <submittedName>
        <fullName evidence="10">Putative outer membrane repeat protein</fullName>
    </submittedName>
</protein>
<evidence type="ECO:0000256" key="8">
    <source>
        <dbReference type="SAM" id="MobiDB-lite"/>
    </source>
</evidence>
<feature type="region of interest" description="Disordered" evidence="8">
    <location>
        <begin position="305"/>
        <end position="331"/>
    </location>
</feature>
<evidence type="ECO:0000256" key="7">
    <source>
        <dbReference type="ARBA" id="ARBA00023237"/>
    </source>
</evidence>
<evidence type="ECO:0000256" key="9">
    <source>
        <dbReference type="SAM" id="Phobius"/>
    </source>
</evidence>
<evidence type="ECO:0000256" key="3">
    <source>
        <dbReference type="ARBA" id="ARBA00004613"/>
    </source>
</evidence>
<keyword evidence="7" id="KW-0998">Cell outer membrane</keyword>
<feature type="transmembrane region" description="Helical" evidence="9">
    <location>
        <begin position="459"/>
        <end position="477"/>
    </location>
</feature>
<sequence>MSINDNLGDASSDLENEIINSKNGDIILIKPGTYNIHNITITNKTITLQGIGNPSDIIIDGGKQSSIFLINNITTCVTFKNLTFINGLSYNFGGAICINTGSVYIDNCQFINNTALNNTNAGAISNYGNEDNKAYLLVNNTLFMNNHADHDGGAVTTCYANSDMYNCVFINNTAVRDGGAVRVSVYGYGHVEDCIFMYNHADEWGGAYYSWSGTSKINRCIFMNNTAGTNGGAVMVSGNLDLENSIIVNNSGGKTGGSFYIQEPMYQAKTYINVNNNLITNNSSPKGQEIYVKWRHSQNLYPDFNDNDWGSEDPNDYKINDPDNVTARSKVKTTTDKSNLLDELNFNALNKYYDLIKDYFPENYLENIKKQAESKANQNKENNKNNTPNNKDEHGLKDSNNTKNSLNDSKIILSNKTTENIETENYLISSNSTTPIGDDEKAYELNETKSVSKSQSPRLLYLVICLVITIIALFIGYGKENSKDK</sequence>
<dbReference type="Pfam" id="PF02415">
    <property type="entry name" value="Chlam_PMP"/>
    <property type="match status" value="1"/>
</dbReference>
<dbReference type="PANTHER" id="PTHR11319">
    <property type="entry name" value="G PROTEIN-COUPLED RECEPTOR-RELATED"/>
    <property type="match status" value="1"/>
</dbReference>
<dbReference type="InterPro" id="IPR011050">
    <property type="entry name" value="Pectin_lyase_fold/virulence"/>
</dbReference>